<keyword evidence="3" id="KW-1185">Reference proteome</keyword>
<evidence type="ECO:0000259" key="1">
    <source>
        <dbReference type="Pfam" id="PF14330"/>
    </source>
</evidence>
<protein>
    <submittedName>
        <fullName evidence="2">Acyl-CoA synthetase</fullName>
    </submittedName>
</protein>
<evidence type="ECO:0000313" key="2">
    <source>
        <dbReference type="EMBL" id="KIL42454.1"/>
    </source>
</evidence>
<comment type="caution">
    <text evidence="2">The sequence shown here is derived from an EMBL/GenBank/DDBJ whole genome shotgun (WGS) entry which is preliminary data.</text>
</comment>
<organism evidence="2 3">
    <name type="scientific">Gordoniibacillus kamchatkensis</name>
    <dbReference type="NCBI Taxonomy" id="1590651"/>
    <lineage>
        <taxon>Bacteria</taxon>
        <taxon>Bacillati</taxon>
        <taxon>Bacillota</taxon>
        <taxon>Bacilli</taxon>
        <taxon>Bacillales</taxon>
        <taxon>Paenibacillaceae</taxon>
        <taxon>Gordoniibacillus</taxon>
    </lineage>
</organism>
<name>A0ABR5AN75_9BACL</name>
<dbReference type="EMBL" id="JXAK01000001">
    <property type="protein sequence ID" value="KIL42454.1"/>
    <property type="molecule type" value="Genomic_DNA"/>
</dbReference>
<proteinExistence type="predicted"/>
<dbReference type="InterPro" id="IPR025496">
    <property type="entry name" value="DUF4387"/>
</dbReference>
<dbReference type="Pfam" id="PF14330">
    <property type="entry name" value="DUF4387"/>
    <property type="match status" value="1"/>
</dbReference>
<feature type="domain" description="DUF4387" evidence="1">
    <location>
        <begin position="3"/>
        <end position="100"/>
    </location>
</feature>
<sequence length="110" mass="12049">MKLGEAAAVLRSKNSGPFEITVDALFADPALYYKIKDSGVINKALVSKLYNIAPERIAHIVFFDQALGFKITFARTVSSGTFLDRDVYGAQQHAPLLELELDLSQGGDCR</sequence>
<accession>A0ABR5AN75</accession>
<dbReference type="RefSeq" id="WP_041044772.1">
    <property type="nucleotide sequence ID" value="NZ_JXAK01000001.1"/>
</dbReference>
<evidence type="ECO:0000313" key="3">
    <source>
        <dbReference type="Proteomes" id="UP000031967"/>
    </source>
</evidence>
<dbReference type="Proteomes" id="UP000031967">
    <property type="component" value="Unassembled WGS sequence"/>
</dbReference>
<gene>
    <name evidence="2" type="ORF">SD70_00655</name>
</gene>
<reference evidence="2 3" key="1">
    <citation type="submission" date="2014-12" db="EMBL/GenBank/DDBJ databases">
        <title>Draft genome sequence of Paenibacillus kamchatkensis strain B-2647.</title>
        <authorList>
            <person name="Karlyshev A.V."/>
            <person name="Kudryashova E.B."/>
        </authorList>
    </citation>
    <scope>NUCLEOTIDE SEQUENCE [LARGE SCALE GENOMIC DNA]</scope>
    <source>
        <strain evidence="2 3">VKM B-2647</strain>
    </source>
</reference>